<dbReference type="Pfam" id="PF13847">
    <property type="entry name" value="Methyltransf_31"/>
    <property type="match status" value="1"/>
</dbReference>
<dbReference type="SUPFAM" id="SSF53335">
    <property type="entry name" value="S-adenosyl-L-methionine-dependent methyltransferases"/>
    <property type="match status" value="1"/>
</dbReference>
<dbReference type="InterPro" id="IPR026170">
    <property type="entry name" value="FAM173A/B"/>
</dbReference>
<evidence type="ECO:0000313" key="6">
    <source>
        <dbReference type="EMBL" id="GAX14352.1"/>
    </source>
</evidence>
<keyword evidence="3" id="KW-0808">Transferase</keyword>
<dbReference type="InterPro" id="IPR029063">
    <property type="entry name" value="SAM-dependent_MTases_sf"/>
</dbReference>
<proteinExistence type="inferred from homology"/>
<evidence type="ECO:0000256" key="1">
    <source>
        <dbReference type="ARBA" id="ARBA00010633"/>
    </source>
</evidence>
<dbReference type="GO" id="GO:0032259">
    <property type="term" value="P:methylation"/>
    <property type="evidence" value="ECO:0007669"/>
    <property type="project" value="UniProtKB-KW"/>
</dbReference>
<evidence type="ECO:0000256" key="2">
    <source>
        <dbReference type="ARBA" id="ARBA00022603"/>
    </source>
</evidence>
<comment type="caution">
    <text evidence="6">The sequence shown here is derived from an EMBL/GenBank/DDBJ whole genome shotgun (WGS) entry which is preliminary data.</text>
</comment>
<sequence length="178" mass="20327">MLAPRKTLWSTPDTIISTAWTWIRPLLEEDSKLCDVGCGDGRVLLSWARAYTAEKSSQKPPTFWGIDIDSERIQQAQRELERAQQEGSIDPALSITFLCLNALEHVSLFADAHILFLYLIPRGLRLMYPLLTNQYVVTYMAPLSTDETPLRHEMIAVPHQPGAAWPLYLYKLNKSRLE</sequence>
<dbReference type="InterPro" id="IPR025714">
    <property type="entry name" value="Methyltranfer_dom"/>
</dbReference>
<name>A0A1Z5JKI1_FISSO</name>
<reference evidence="6 7" key="1">
    <citation type="journal article" date="2015" name="Plant Cell">
        <title>Oil accumulation by the oleaginous diatom Fistulifera solaris as revealed by the genome and transcriptome.</title>
        <authorList>
            <person name="Tanaka T."/>
            <person name="Maeda Y."/>
            <person name="Veluchamy A."/>
            <person name="Tanaka M."/>
            <person name="Abida H."/>
            <person name="Marechal E."/>
            <person name="Bowler C."/>
            <person name="Muto M."/>
            <person name="Sunaga Y."/>
            <person name="Tanaka M."/>
            <person name="Yoshino T."/>
            <person name="Taniguchi T."/>
            <person name="Fukuda Y."/>
            <person name="Nemoto M."/>
            <person name="Matsumoto M."/>
            <person name="Wong P.S."/>
            <person name="Aburatani S."/>
            <person name="Fujibuchi W."/>
        </authorList>
    </citation>
    <scope>NUCLEOTIDE SEQUENCE [LARGE SCALE GENOMIC DNA]</scope>
    <source>
        <strain evidence="6 7">JPCC DA0580</strain>
    </source>
</reference>
<dbReference type="GO" id="GO:0005739">
    <property type="term" value="C:mitochondrion"/>
    <property type="evidence" value="ECO:0007669"/>
    <property type="project" value="TreeGrafter"/>
</dbReference>
<comment type="similarity">
    <text evidence="1">Belongs to the ANT/ATPSC lysine N-methyltransferase family.</text>
</comment>
<organism evidence="6 7">
    <name type="scientific">Fistulifera solaris</name>
    <name type="common">Oleaginous diatom</name>
    <dbReference type="NCBI Taxonomy" id="1519565"/>
    <lineage>
        <taxon>Eukaryota</taxon>
        <taxon>Sar</taxon>
        <taxon>Stramenopiles</taxon>
        <taxon>Ochrophyta</taxon>
        <taxon>Bacillariophyta</taxon>
        <taxon>Bacillariophyceae</taxon>
        <taxon>Bacillariophycidae</taxon>
        <taxon>Naviculales</taxon>
        <taxon>Naviculaceae</taxon>
        <taxon>Fistulifera</taxon>
    </lineage>
</organism>
<dbReference type="OrthoDB" id="66144at2759"/>
<keyword evidence="4" id="KW-0949">S-adenosyl-L-methionine</keyword>
<evidence type="ECO:0000313" key="7">
    <source>
        <dbReference type="Proteomes" id="UP000198406"/>
    </source>
</evidence>
<dbReference type="PANTHER" id="PTHR13610">
    <property type="entry name" value="METHYLTRANSFERASE DOMAIN-CONTAINING PROTEIN"/>
    <property type="match status" value="1"/>
</dbReference>
<feature type="domain" description="Methyltransferase" evidence="5">
    <location>
        <begin position="28"/>
        <end position="86"/>
    </location>
</feature>
<keyword evidence="2" id="KW-0489">Methyltransferase</keyword>
<dbReference type="Gene3D" id="3.40.50.150">
    <property type="entry name" value="Vaccinia Virus protein VP39"/>
    <property type="match status" value="1"/>
</dbReference>
<keyword evidence="7" id="KW-1185">Reference proteome</keyword>
<evidence type="ECO:0000259" key="5">
    <source>
        <dbReference type="Pfam" id="PF13847"/>
    </source>
</evidence>
<gene>
    <name evidence="6" type="ORF">FisN_11Hu191</name>
</gene>
<accession>A0A1Z5JKI1</accession>
<dbReference type="EMBL" id="BDSP01000080">
    <property type="protein sequence ID" value="GAX14352.1"/>
    <property type="molecule type" value="Genomic_DNA"/>
</dbReference>
<dbReference type="CDD" id="cd02440">
    <property type="entry name" value="AdoMet_MTases"/>
    <property type="match status" value="1"/>
</dbReference>
<dbReference type="PANTHER" id="PTHR13610:SF11">
    <property type="entry name" value="METHYLTRANSFERASE DOMAIN-CONTAINING PROTEIN"/>
    <property type="match status" value="1"/>
</dbReference>
<dbReference type="AlphaFoldDB" id="A0A1Z5JKI1"/>
<evidence type="ECO:0000256" key="4">
    <source>
        <dbReference type="ARBA" id="ARBA00022691"/>
    </source>
</evidence>
<dbReference type="GO" id="GO:0016279">
    <property type="term" value="F:protein-lysine N-methyltransferase activity"/>
    <property type="evidence" value="ECO:0007669"/>
    <property type="project" value="InterPro"/>
</dbReference>
<evidence type="ECO:0000256" key="3">
    <source>
        <dbReference type="ARBA" id="ARBA00022679"/>
    </source>
</evidence>
<dbReference type="GO" id="GO:1905706">
    <property type="term" value="P:regulation of mitochondrial ATP synthesis coupled proton transport"/>
    <property type="evidence" value="ECO:0007669"/>
    <property type="project" value="TreeGrafter"/>
</dbReference>
<dbReference type="InParanoid" id="A0A1Z5JKI1"/>
<dbReference type="Proteomes" id="UP000198406">
    <property type="component" value="Unassembled WGS sequence"/>
</dbReference>
<protein>
    <recommendedName>
        <fullName evidence="5">Methyltransferase domain-containing protein</fullName>
    </recommendedName>
</protein>